<dbReference type="RefSeq" id="WP_072973536.1">
    <property type="nucleotide sequence ID" value="NZ_FQTY01000002.1"/>
</dbReference>
<evidence type="ECO:0000259" key="2">
    <source>
        <dbReference type="Pfam" id="PF14018"/>
    </source>
</evidence>
<name>A0A1M4TW47_9FIRM</name>
<feature type="transmembrane region" description="Helical" evidence="1">
    <location>
        <begin position="85"/>
        <end position="106"/>
    </location>
</feature>
<evidence type="ECO:0000313" key="4">
    <source>
        <dbReference type="Proteomes" id="UP000184114"/>
    </source>
</evidence>
<evidence type="ECO:0000256" key="1">
    <source>
        <dbReference type="SAM" id="Phobius"/>
    </source>
</evidence>
<sequence>MIQKRSIGLAIIFSILTCGIYSIYWFIKLTDEASYLSGDDSMSGGKAFLLTIVTCGIYFFFWNYKMGKVLYEAQEGTGKVPQDNSVLYLVLAIFQLGIVSYCIMQSEINNMVEYSYAD</sequence>
<keyword evidence="1" id="KW-0812">Transmembrane</keyword>
<feature type="transmembrane region" description="Helical" evidence="1">
    <location>
        <begin position="47"/>
        <end position="64"/>
    </location>
</feature>
<gene>
    <name evidence="3" type="ORF">SAMN02745784_00886</name>
</gene>
<dbReference type="AlphaFoldDB" id="A0A1M4TW47"/>
<protein>
    <recommendedName>
        <fullName evidence="2">DUF4234 domain-containing protein</fullName>
    </recommendedName>
</protein>
<keyword evidence="1" id="KW-0472">Membrane</keyword>
<dbReference type="Pfam" id="PF14018">
    <property type="entry name" value="DUF4234"/>
    <property type="match status" value="1"/>
</dbReference>
<keyword evidence="4" id="KW-1185">Reference proteome</keyword>
<dbReference type="GeneID" id="90996275"/>
<feature type="transmembrane region" description="Helical" evidence="1">
    <location>
        <begin position="7"/>
        <end position="27"/>
    </location>
</feature>
<organism evidence="3 4">
    <name type="scientific">Tissierella praeacuta DSM 18095</name>
    <dbReference type="NCBI Taxonomy" id="1123404"/>
    <lineage>
        <taxon>Bacteria</taxon>
        <taxon>Bacillati</taxon>
        <taxon>Bacillota</taxon>
        <taxon>Tissierellia</taxon>
        <taxon>Tissierellales</taxon>
        <taxon>Tissierellaceae</taxon>
        <taxon>Tissierella</taxon>
    </lineage>
</organism>
<dbReference type="EMBL" id="FQTY01000002">
    <property type="protein sequence ID" value="SHE48672.1"/>
    <property type="molecule type" value="Genomic_DNA"/>
</dbReference>
<accession>A0A1M4TW47</accession>
<proteinExistence type="predicted"/>
<dbReference type="STRING" id="1123404.SAMN02745784_00886"/>
<keyword evidence="1" id="KW-1133">Transmembrane helix</keyword>
<dbReference type="InterPro" id="IPR025328">
    <property type="entry name" value="DUF4234"/>
</dbReference>
<dbReference type="Proteomes" id="UP000184114">
    <property type="component" value="Unassembled WGS sequence"/>
</dbReference>
<reference evidence="4" key="1">
    <citation type="submission" date="2016-11" db="EMBL/GenBank/DDBJ databases">
        <authorList>
            <person name="Varghese N."/>
            <person name="Submissions S."/>
        </authorList>
    </citation>
    <scope>NUCLEOTIDE SEQUENCE [LARGE SCALE GENOMIC DNA]</scope>
    <source>
        <strain evidence="4">DSM 18095</strain>
    </source>
</reference>
<feature type="domain" description="DUF4234" evidence="2">
    <location>
        <begin position="5"/>
        <end position="71"/>
    </location>
</feature>
<evidence type="ECO:0000313" key="3">
    <source>
        <dbReference type="EMBL" id="SHE48672.1"/>
    </source>
</evidence>